<organism evidence="2 3">
    <name type="scientific">Platanthera zijinensis</name>
    <dbReference type="NCBI Taxonomy" id="2320716"/>
    <lineage>
        <taxon>Eukaryota</taxon>
        <taxon>Viridiplantae</taxon>
        <taxon>Streptophyta</taxon>
        <taxon>Embryophyta</taxon>
        <taxon>Tracheophyta</taxon>
        <taxon>Spermatophyta</taxon>
        <taxon>Magnoliopsida</taxon>
        <taxon>Liliopsida</taxon>
        <taxon>Asparagales</taxon>
        <taxon>Orchidaceae</taxon>
        <taxon>Orchidoideae</taxon>
        <taxon>Orchideae</taxon>
        <taxon>Orchidinae</taxon>
        <taxon>Platanthera</taxon>
    </lineage>
</organism>
<feature type="region of interest" description="Disordered" evidence="1">
    <location>
        <begin position="1"/>
        <end position="20"/>
    </location>
</feature>
<gene>
    <name evidence="2" type="ORF">KSP39_PZI023332</name>
</gene>
<dbReference type="AlphaFoldDB" id="A0AAP0AVA6"/>
<evidence type="ECO:0000313" key="3">
    <source>
        <dbReference type="Proteomes" id="UP001418222"/>
    </source>
</evidence>
<evidence type="ECO:0000313" key="2">
    <source>
        <dbReference type="EMBL" id="KAK8916436.1"/>
    </source>
</evidence>
<comment type="caution">
    <text evidence="2">The sequence shown here is derived from an EMBL/GenBank/DDBJ whole genome shotgun (WGS) entry which is preliminary data.</text>
</comment>
<dbReference type="Proteomes" id="UP001418222">
    <property type="component" value="Unassembled WGS sequence"/>
</dbReference>
<evidence type="ECO:0000256" key="1">
    <source>
        <dbReference type="SAM" id="MobiDB-lite"/>
    </source>
</evidence>
<feature type="compositionally biased region" description="Acidic residues" evidence="1">
    <location>
        <begin position="1"/>
        <end position="14"/>
    </location>
</feature>
<reference evidence="2 3" key="1">
    <citation type="journal article" date="2022" name="Nat. Plants">
        <title>Genomes of leafy and leafless Platanthera orchids illuminate the evolution of mycoheterotrophy.</title>
        <authorList>
            <person name="Li M.H."/>
            <person name="Liu K.W."/>
            <person name="Li Z."/>
            <person name="Lu H.C."/>
            <person name="Ye Q.L."/>
            <person name="Zhang D."/>
            <person name="Wang J.Y."/>
            <person name="Li Y.F."/>
            <person name="Zhong Z.M."/>
            <person name="Liu X."/>
            <person name="Yu X."/>
            <person name="Liu D.K."/>
            <person name="Tu X.D."/>
            <person name="Liu B."/>
            <person name="Hao Y."/>
            <person name="Liao X.Y."/>
            <person name="Jiang Y.T."/>
            <person name="Sun W.H."/>
            <person name="Chen J."/>
            <person name="Chen Y.Q."/>
            <person name="Ai Y."/>
            <person name="Zhai J.W."/>
            <person name="Wu S.S."/>
            <person name="Zhou Z."/>
            <person name="Hsiao Y.Y."/>
            <person name="Wu W.L."/>
            <person name="Chen Y.Y."/>
            <person name="Lin Y.F."/>
            <person name="Hsu J.L."/>
            <person name="Li C.Y."/>
            <person name="Wang Z.W."/>
            <person name="Zhao X."/>
            <person name="Zhong W.Y."/>
            <person name="Ma X.K."/>
            <person name="Ma L."/>
            <person name="Huang J."/>
            <person name="Chen G.Z."/>
            <person name="Huang M.Z."/>
            <person name="Huang L."/>
            <person name="Peng D.H."/>
            <person name="Luo Y.B."/>
            <person name="Zou S.Q."/>
            <person name="Chen S.P."/>
            <person name="Lan S."/>
            <person name="Tsai W.C."/>
            <person name="Van de Peer Y."/>
            <person name="Liu Z.J."/>
        </authorList>
    </citation>
    <scope>NUCLEOTIDE SEQUENCE [LARGE SCALE GENOMIC DNA]</scope>
    <source>
        <strain evidence="2">Lor287</strain>
    </source>
</reference>
<dbReference type="PANTHER" id="PTHR36387:SF2">
    <property type="entry name" value="UDP-N-ACETYLMURAMOYL-L-ALANYL-D-GLUTAMATE-2, 6-DIAMINOPIMELATE LIGASE"/>
    <property type="match status" value="1"/>
</dbReference>
<name>A0AAP0AVA6_9ASPA</name>
<dbReference type="PANTHER" id="PTHR36387">
    <property type="entry name" value="UDP-N-ACETYLMURAMOYL-L-ALANYL-D-GLUTAMATE-2, 6-DIAMINOPIMELATE LIGASE"/>
    <property type="match status" value="1"/>
</dbReference>
<proteinExistence type="predicted"/>
<dbReference type="EMBL" id="JBBWWQ010000020">
    <property type="protein sequence ID" value="KAK8916436.1"/>
    <property type="molecule type" value="Genomic_DNA"/>
</dbReference>
<accession>A0AAP0AVA6</accession>
<protein>
    <submittedName>
        <fullName evidence="2">Uncharacterized protein</fullName>
    </submittedName>
</protein>
<sequence>MESENDSEAPEELTLEQGMLQNEHIRKIQIENKKRVVQEGKEKRRKWALNKIASKSDKESLPKSSELEAIEDAQAIQGMIPSSIVNFLASREKQIFPSDSEEEVVNHKPPKLRKKHKSSGLETVLLKEILPAQCLKNSMDFLKARKMKVSRSNSVLKNAKQALRLLSTSENLLSKC</sequence>
<keyword evidence="3" id="KW-1185">Reference proteome</keyword>